<dbReference type="EMBL" id="DTGZ01000190">
    <property type="protein sequence ID" value="HGV98599.1"/>
    <property type="molecule type" value="Genomic_DNA"/>
</dbReference>
<name>A0A7C4XW29_UNCW3</name>
<comment type="caution">
    <text evidence="1">The sequence shown here is derived from an EMBL/GenBank/DDBJ whole genome shotgun (WGS) entry which is preliminary data.</text>
</comment>
<evidence type="ECO:0008006" key="2">
    <source>
        <dbReference type="Google" id="ProtNLM"/>
    </source>
</evidence>
<organism evidence="1">
    <name type="scientific">candidate division WOR-3 bacterium</name>
    <dbReference type="NCBI Taxonomy" id="2052148"/>
    <lineage>
        <taxon>Bacteria</taxon>
        <taxon>Bacteria division WOR-3</taxon>
    </lineage>
</organism>
<protein>
    <recommendedName>
        <fullName evidence="2">PIN domain-containing protein</fullName>
    </recommendedName>
</protein>
<proteinExistence type="predicted"/>
<gene>
    <name evidence="1" type="ORF">ENV60_09960</name>
</gene>
<dbReference type="SUPFAM" id="SSF88723">
    <property type="entry name" value="PIN domain-like"/>
    <property type="match status" value="1"/>
</dbReference>
<dbReference type="InterPro" id="IPR029060">
    <property type="entry name" value="PIN-like_dom_sf"/>
</dbReference>
<dbReference type="AlphaFoldDB" id="A0A7C4XW29"/>
<accession>A0A7C4XW29</accession>
<reference evidence="1" key="1">
    <citation type="journal article" date="2020" name="mSystems">
        <title>Genome- and Community-Level Interaction Insights into Carbon Utilization and Element Cycling Functions of Hydrothermarchaeota in Hydrothermal Sediment.</title>
        <authorList>
            <person name="Zhou Z."/>
            <person name="Liu Y."/>
            <person name="Xu W."/>
            <person name="Pan J."/>
            <person name="Luo Z.H."/>
            <person name="Li M."/>
        </authorList>
    </citation>
    <scope>NUCLEOTIDE SEQUENCE [LARGE SCALE GENOMIC DNA]</scope>
    <source>
        <strain evidence="1">SpSt-774</strain>
    </source>
</reference>
<sequence length="158" mass="18137">MKLLELYLETSVWNFLFANDAPELRDVTQNFFDEITAKGYHIFISDIVITEIEKTKDRNKRKNLITQLDHYRPILLPSHAEVALFAEKLIANNVVPIRFRDDALHIGYAVVNELDVLVSWNLTHIVKLKTKVKVNALATLEGYKGIIISTPEEVIGYD</sequence>
<evidence type="ECO:0000313" key="1">
    <source>
        <dbReference type="EMBL" id="HGV98599.1"/>
    </source>
</evidence>